<comment type="caution">
    <text evidence="1">The sequence shown here is derived from an EMBL/GenBank/DDBJ whole genome shotgun (WGS) entry which is preliminary data.</text>
</comment>
<sequence length="177" mass="18866">MFPSVVGTAEKALKVLIIVSSGPAVSSCASSAKVSAPSSMLRSSSKISMAFFRPAFSFIASSRVIVRGSGTTSCTSVSGLLTLTGNLFTGDPLRGLRDSDGELKAEPSLPWLVILCSDKIFKGDSSTPERTRVWRDLEGETFSWSSKDFRFTADPDGEGLAEFWSTVAVNVTASTMY</sequence>
<dbReference type="AlphaFoldDB" id="A0A8H7NFJ0"/>
<protein>
    <submittedName>
        <fullName evidence="1">Uncharacterized protein</fullName>
    </submittedName>
</protein>
<organism evidence="1 2">
    <name type="scientific">Bionectria ochroleuca</name>
    <name type="common">Gliocladium roseum</name>
    <dbReference type="NCBI Taxonomy" id="29856"/>
    <lineage>
        <taxon>Eukaryota</taxon>
        <taxon>Fungi</taxon>
        <taxon>Dikarya</taxon>
        <taxon>Ascomycota</taxon>
        <taxon>Pezizomycotina</taxon>
        <taxon>Sordariomycetes</taxon>
        <taxon>Hypocreomycetidae</taxon>
        <taxon>Hypocreales</taxon>
        <taxon>Bionectriaceae</taxon>
        <taxon>Clonostachys</taxon>
    </lineage>
</organism>
<reference evidence="1" key="1">
    <citation type="submission" date="2020-10" db="EMBL/GenBank/DDBJ databases">
        <title>High-Quality Genome Resource of Clonostachys rosea strain S41 by Oxford Nanopore Long-Read Sequencing.</title>
        <authorList>
            <person name="Wang H."/>
        </authorList>
    </citation>
    <scope>NUCLEOTIDE SEQUENCE</scope>
    <source>
        <strain evidence="1">S41</strain>
    </source>
</reference>
<dbReference type="Proteomes" id="UP000616885">
    <property type="component" value="Unassembled WGS sequence"/>
</dbReference>
<evidence type="ECO:0000313" key="1">
    <source>
        <dbReference type="EMBL" id="KAF9755004.1"/>
    </source>
</evidence>
<name>A0A8H7NFJ0_BIOOC</name>
<gene>
    <name evidence="1" type="ORF">IM811_010445</name>
</gene>
<evidence type="ECO:0000313" key="2">
    <source>
        <dbReference type="Proteomes" id="UP000616885"/>
    </source>
</evidence>
<proteinExistence type="predicted"/>
<accession>A0A8H7NFJ0</accession>
<dbReference type="EMBL" id="JADCTT010000003">
    <property type="protein sequence ID" value="KAF9755004.1"/>
    <property type="molecule type" value="Genomic_DNA"/>
</dbReference>